<dbReference type="EMBL" id="CAACVR010000045">
    <property type="protein sequence ID" value="VEU23433.1"/>
    <property type="molecule type" value="Genomic_DNA"/>
</dbReference>
<comment type="similarity">
    <text evidence="2">Belongs to the actin family. ARP6 subfamily.</text>
</comment>
<dbReference type="OrthoDB" id="6220758at2759"/>
<proteinExistence type="inferred from homology"/>
<organism evidence="8 9">
    <name type="scientific">Brettanomyces naardenensis</name>
    <name type="common">Yeast</name>
    <dbReference type="NCBI Taxonomy" id="13370"/>
    <lineage>
        <taxon>Eukaryota</taxon>
        <taxon>Fungi</taxon>
        <taxon>Dikarya</taxon>
        <taxon>Ascomycota</taxon>
        <taxon>Saccharomycotina</taxon>
        <taxon>Pichiomycetes</taxon>
        <taxon>Pichiales</taxon>
        <taxon>Pichiaceae</taxon>
        <taxon>Brettanomyces</taxon>
    </lineage>
</organism>
<reference evidence="8 9" key="1">
    <citation type="submission" date="2018-12" db="EMBL/GenBank/DDBJ databases">
        <authorList>
            <person name="Tiukova I."/>
            <person name="Dainat J."/>
        </authorList>
    </citation>
    <scope>NUCLEOTIDE SEQUENCE [LARGE SCALE GENOMIC DNA]</scope>
</reference>
<dbReference type="InterPro" id="IPR004000">
    <property type="entry name" value="Actin"/>
</dbReference>
<comment type="function">
    <text evidence="5">Component of the SWR1 complex which mediates the ATP-dependent exchange of histone H2A for the H2A variant HZT1 leading to transcriptional regulation of selected genes by chromatin remodeling. Involved in chromosome stability.</text>
</comment>
<dbReference type="PANTHER" id="PTHR11937">
    <property type="entry name" value="ACTIN"/>
    <property type="match status" value="1"/>
</dbReference>
<dbReference type="Gene3D" id="3.90.640.10">
    <property type="entry name" value="Actin, Chain A, domain 4"/>
    <property type="match status" value="1"/>
</dbReference>
<evidence type="ECO:0000256" key="3">
    <source>
        <dbReference type="ARBA" id="ARBA00018633"/>
    </source>
</evidence>
<protein>
    <recommendedName>
        <fullName evidence="3">Actin-like protein ARP6</fullName>
    </recommendedName>
    <alternativeName>
        <fullName evidence="7">Actin-like protein arp6</fullName>
    </alternativeName>
</protein>
<gene>
    <name evidence="8" type="ORF">BRENAR_LOCUS4163</name>
</gene>
<name>A0A448YR75_BRENA</name>
<dbReference type="SUPFAM" id="SSF53067">
    <property type="entry name" value="Actin-like ATPase domain"/>
    <property type="match status" value="1"/>
</dbReference>
<dbReference type="Pfam" id="PF00022">
    <property type="entry name" value="Actin"/>
    <property type="match status" value="1"/>
</dbReference>
<evidence type="ECO:0000313" key="8">
    <source>
        <dbReference type="EMBL" id="VEU23433.1"/>
    </source>
</evidence>
<dbReference type="FunCoup" id="A0A448YR75">
    <property type="interactions" value="347"/>
</dbReference>
<evidence type="ECO:0000256" key="6">
    <source>
        <dbReference type="ARBA" id="ARBA00063309"/>
    </source>
</evidence>
<evidence type="ECO:0000256" key="4">
    <source>
        <dbReference type="ARBA" id="ARBA00022490"/>
    </source>
</evidence>
<evidence type="ECO:0000256" key="5">
    <source>
        <dbReference type="ARBA" id="ARBA00025222"/>
    </source>
</evidence>
<comment type="subunit">
    <text evidence="6">Component of the SWR1 chromatin remodeling complex.</text>
</comment>
<dbReference type="GO" id="GO:0005634">
    <property type="term" value="C:nucleus"/>
    <property type="evidence" value="ECO:0007669"/>
    <property type="project" value="UniProtKB-ARBA"/>
</dbReference>
<evidence type="ECO:0000256" key="7">
    <source>
        <dbReference type="ARBA" id="ARBA00073820"/>
    </source>
</evidence>
<dbReference type="STRING" id="13370.A0A448YR75"/>
<evidence type="ECO:0000256" key="1">
    <source>
        <dbReference type="ARBA" id="ARBA00004496"/>
    </source>
</evidence>
<dbReference type="SMART" id="SM00268">
    <property type="entry name" value="ACTIN"/>
    <property type="match status" value="1"/>
</dbReference>
<evidence type="ECO:0000313" key="9">
    <source>
        <dbReference type="Proteomes" id="UP000290900"/>
    </source>
</evidence>
<comment type="subcellular location">
    <subcellularLocation>
        <location evidence="1">Cytoplasm</location>
    </subcellularLocation>
</comment>
<sequence length="301" mass="34817">MTDEVLFEEFNIGSLYRCSSGSLTPWLTSNKDKKYKDFQLVIDSGFDSTWVIPMIYGLPHWEGVRKMPIAGRALNGYMREMISFRHYNVTDEMVLVNNIKEKTCYVTSDYESSLKKVEKLRKSKGMKDHEGISINYVLPDYKTTNIGYTMTDEELGKFQQQETVQSLKLYDERFAIPELLFHPELGGLHKAGIIPVIKESLSRIPSLIRPLMVANIVLMGGTFNLPGFKERLIQDLKQEIPIDNEIEVHNFDRPDYSEIGWYAGQQFFARGGFQQVCVSKEEYQELGVEYTQEKFGYKLHL</sequence>
<dbReference type="InterPro" id="IPR043129">
    <property type="entry name" value="ATPase_NBD"/>
</dbReference>
<accession>A0A448YR75</accession>
<evidence type="ECO:0000256" key="2">
    <source>
        <dbReference type="ARBA" id="ARBA00005665"/>
    </source>
</evidence>
<dbReference type="AlphaFoldDB" id="A0A448YR75"/>
<keyword evidence="4" id="KW-0963">Cytoplasm</keyword>
<keyword evidence="9" id="KW-1185">Reference proteome</keyword>
<dbReference type="Proteomes" id="UP000290900">
    <property type="component" value="Unassembled WGS sequence"/>
</dbReference>
<dbReference type="Gene3D" id="3.30.420.40">
    <property type="match status" value="2"/>
</dbReference>
<dbReference type="GO" id="GO:0005737">
    <property type="term" value="C:cytoplasm"/>
    <property type="evidence" value="ECO:0007669"/>
    <property type="project" value="UniProtKB-SubCell"/>
</dbReference>
<dbReference type="InParanoid" id="A0A448YR75"/>
<dbReference type="FunFam" id="3.90.640.10:FF:000014">
    <property type="entry name" value="Putative actin-related protein 6"/>
    <property type="match status" value="1"/>
</dbReference>